<comment type="caution">
    <text evidence="1">The sequence shown here is derived from an EMBL/GenBank/DDBJ whole genome shotgun (WGS) entry which is preliminary data.</text>
</comment>
<accession>A0A0A2IQ75</accession>
<name>A0A0A2IQ75_PENEN</name>
<dbReference type="EMBL" id="JQFZ01000160">
    <property type="protein sequence ID" value="KGO56704.1"/>
    <property type="molecule type" value="Genomic_DNA"/>
</dbReference>
<dbReference type="GeneID" id="27682473"/>
<dbReference type="HOGENOM" id="CLU_1349331_0_0_1"/>
<dbReference type="PhylomeDB" id="A0A0A2IQ75"/>
<proteinExistence type="predicted"/>
<protein>
    <submittedName>
        <fullName evidence="1">Uncharacterized protein</fullName>
    </submittedName>
</protein>
<dbReference type="Proteomes" id="UP000030143">
    <property type="component" value="Unassembled WGS sequence"/>
</dbReference>
<evidence type="ECO:0000313" key="2">
    <source>
        <dbReference type="Proteomes" id="UP000030143"/>
    </source>
</evidence>
<sequence length="203" mass="23074">MDAIMPAPTPVMGTDLVPPFLWLSHLQTLLFPRPGGQLSGRYYIHLLRPLVAQREPLLRNRFPWIVWNLNTVEAALIQVVGVSERTNGPVDLIHMATISRGQNKVACRFVMNDNPTAYALVYQTKAKKDLAYARLQDLKGFYERVCDVTDDFPSASFPDNEPYEGTWQTVLESAFDRQTFTYREQFPSQDTPAQNATKLQSIP</sequence>
<dbReference type="RefSeq" id="XP_016598402.1">
    <property type="nucleotide sequence ID" value="XM_016747053.1"/>
</dbReference>
<reference evidence="1 2" key="1">
    <citation type="journal article" date="2015" name="Mol. Plant Microbe Interact.">
        <title>Genome, transcriptome, and functional analyses of Penicillium expansum provide new insights into secondary metabolism and pathogenicity.</title>
        <authorList>
            <person name="Ballester A.R."/>
            <person name="Marcet-Houben M."/>
            <person name="Levin E."/>
            <person name="Sela N."/>
            <person name="Selma-Lazaro C."/>
            <person name="Carmona L."/>
            <person name="Wisniewski M."/>
            <person name="Droby S."/>
            <person name="Gonzalez-Candelas L."/>
            <person name="Gabaldon T."/>
        </authorList>
    </citation>
    <scope>NUCLEOTIDE SEQUENCE [LARGE SCALE GENOMIC DNA]</scope>
    <source>
        <strain evidence="1 2">MD-8</strain>
    </source>
</reference>
<dbReference type="OrthoDB" id="4365330at2759"/>
<evidence type="ECO:0000313" key="1">
    <source>
        <dbReference type="EMBL" id="KGO56704.1"/>
    </source>
</evidence>
<dbReference type="AlphaFoldDB" id="A0A0A2IQ75"/>
<gene>
    <name evidence="1" type="ORF">PEX2_097830</name>
</gene>
<keyword evidence="2" id="KW-1185">Reference proteome</keyword>
<dbReference type="STRING" id="27334.A0A0A2IQ75"/>
<dbReference type="VEuPathDB" id="FungiDB:PEXP_021360"/>
<organism evidence="1 2">
    <name type="scientific">Penicillium expansum</name>
    <name type="common">Blue mold rot fungus</name>
    <dbReference type="NCBI Taxonomy" id="27334"/>
    <lineage>
        <taxon>Eukaryota</taxon>
        <taxon>Fungi</taxon>
        <taxon>Dikarya</taxon>
        <taxon>Ascomycota</taxon>
        <taxon>Pezizomycotina</taxon>
        <taxon>Eurotiomycetes</taxon>
        <taxon>Eurotiomycetidae</taxon>
        <taxon>Eurotiales</taxon>
        <taxon>Aspergillaceae</taxon>
        <taxon>Penicillium</taxon>
    </lineage>
</organism>